<dbReference type="PANTHER" id="PTHR23026:SF90">
    <property type="entry name" value="IODOTYROSINE DEIODINASE 1"/>
    <property type="match status" value="1"/>
</dbReference>
<evidence type="ECO:0000256" key="3">
    <source>
        <dbReference type="ARBA" id="ARBA00023002"/>
    </source>
</evidence>
<organism evidence="5 6">
    <name type="scientific">Ruminococcus flavefaciens</name>
    <dbReference type="NCBI Taxonomy" id="1265"/>
    <lineage>
        <taxon>Bacteria</taxon>
        <taxon>Bacillati</taxon>
        <taxon>Bacillota</taxon>
        <taxon>Clostridia</taxon>
        <taxon>Eubacteriales</taxon>
        <taxon>Oscillospiraceae</taxon>
        <taxon>Ruminococcus</taxon>
    </lineage>
</organism>
<keyword evidence="1" id="KW-0285">Flavoprotein</keyword>
<proteinExistence type="predicted"/>
<dbReference type="Gene3D" id="3.40.109.10">
    <property type="entry name" value="NADH Oxidase"/>
    <property type="match status" value="1"/>
</dbReference>
<dbReference type="SUPFAM" id="SSF55469">
    <property type="entry name" value="FMN-dependent nitroreductase-like"/>
    <property type="match status" value="1"/>
</dbReference>
<sequence>MDQIKDRRSIRKYSSRPVDKKLTDEILSAAILAPSAKNRQPWKFIVYSGSSKNELLSAMEKGLIKTKEELAHMPNSEYLLSDAFNTLKIMQEAPTIIIVLNTNGSSPFADIDAFARITEICDSLSIGAAIENMLLKATELGLGTLWIANTSFAYNELVSYIGTTAQLIGAVALGYADEAPYPRPRKRLDDVVEYR</sequence>
<dbReference type="AlphaFoldDB" id="A0A1H6JYD0"/>
<dbReference type="RefSeq" id="WP_347496402.1">
    <property type="nucleotide sequence ID" value="NZ_FNWV01000006.1"/>
</dbReference>
<evidence type="ECO:0000259" key="4">
    <source>
        <dbReference type="Pfam" id="PF00881"/>
    </source>
</evidence>
<protein>
    <submittedName>
        <fullName evidence="5">F420 biosynthesis protein FbiB, C-terminal domain-containing protein</fullName>
    </submittedName>
</protein>
<dbReference type="EMBL" id="FNWV01000006">
    <property type="protein sequence ID" value="SEH65032.1"/>
    <property type="molecule type" value="Genomic_DNA"/>
</dbReference>
<keyword evidence="2" id="KW-0288">FMN</keyword>
<dbReference type="InterPro" id="IPR050627">
    <property type="entry name" value="Nitroreductase/BluB"/>
</dbReference>
<reference evidence="5 6" key="1">
    <citation type="submission" date="2016-10" db="EMBL/GenBank/DDBJ databases">
        <authorList>
            <person name="de Groot N.N."/>
        </authorList>
    </citation>
    <scope>NUCLEOTIDE SEQUENCE [LARGE SCALE GENOMIC DNA]</scope>
    <source>
        <strain evidence="5 6">YAD2003</strain>
    </source>
</reference>
<evidence type="ECO:0000256" key="1">
    <source>
        <dbReference type="ARBA" id="ARBA00022630"/>
    </source>
</evidence>
<dbReference type="Pfam" id="PF00881">
    <property type="entry name" value="Nitroreductase"/>
    <property type="match status" value="1"/>
</dbReference>
<dbReference type="PANTHER" id="PTHR23026">
    <property type="entry name" value="NADPH NITROREDUCTASE"/>
    <property type="match status" value="1"/>
</dbReference>
<dbReference type="Proteomes" id="UP000183190">
    <property type="component" value="Unassembled WGS sequence"/>
</dbReference>
<accession>A0A1H6JYD0</accession>
<gene>
    <name evidence="5" type="ORF">SAMN02910265_01935</name>
</gene>
<evidence type="ECO:0000313" key="5">
    <source>
        <dbReference type="EMBL" id="SEH65032.1"/>
    </source>
</evidence>
<dbReference type="GO" id="GO:0016491">
    <property type="term" value="F:oxidoreductase activity"/>
    <property type="evidence" value="ECO:0007669"/>
    <property type="project" value="UniProtKB-KW"/>
</dbReference>
<name>A0A1H6JYD0_RUMFL</name>
<dbReference type="InterPro" id="IPR029479">
    <property type="entry name" value="Nitroreductase"/>
</dbReference>
<keyword evidence="3" id="KW-0560">Oxidoreductase</keyword>
<evidence type="ECO:0000313" key="6">
    <source>
        <dbReference type="Proteomes" id="UP000183190"/>
    </source>
</evidence>
<feature type="domain" description="Nitroreductase" evidence="4">
    <location>
        <begin position="4"/>
        <end position="175"/>
    </location>
</feature>
<dbReference type="InterPro" id="IPR000415">
    <property type="entry name" value="Nitroreductase-like"/>
</dbReference>
<evidence type="ECO:0000256" key="2">
    <source>
        <dbReference type="ARBA" id="ARBA00022643"/>
    </source>
</evidence>